<keyword evidence="4" id="KW-0520">NAD</keyword>
<dbReference type="EMBL" id="CAFBQU010000005">
    <property type="protein sequence ID" value="CAB5060927.1"/>
    <property type="molecule type" value="Genomic_DNA"/>
</dbReference>
<dbReference type="PANTHER" id="PTHR20275:SF0">
    <property type="entry name" value="NAD KINASE"/>
    <property type="match status" value="1"/>
</dbReference>
<evidence type="ECO:0000256" key="3">
    <source>
        <dbReference type="ARBA" id="ARBA00022857"/>
    </source>
</evidence>
<evidence type="ECO:0000256" key="2">
    <source>
        <dbReference type="ARBA" id="ARBA00022777"/>
    </source>
</evidence>
<dbReference type="GO" id="GO:0006741">
    <property type="term" value="P:NADP+ biosynthetic process"/>
    <property type="evidence" value="ECO:0007669"/>
    <property type="project" value="InterPro"/>
</dbReference>
<dbReference type="EMBL" id="CAFBPN010000129">
    <property type="protein sequence ID" value="CAB5030432.1"/>
    <property type="molecule type" value="Genomic_DNA"/>
</dbReference>
<dbReference type="GO" id="GO:0003951">
    <property type="term" value="F:NAD+ kinase activity"/>
    <property type="evidence" value="ECO:0007669"/>
    <property type="project" value="InterPro"/>
</dbReference>
<dbReference type="InterPro" id="IPR017438">
    <property type="entry name" value="ATP-NAD_kinase_N"/>
</dbReference>
<protein>
    <submittedName>
        <fullName evidence="5">Unannotated protein</fullName>
    </submittedName>
</protein>
<evidence type="ECO:0000256" key="1">
    <source>
        <dbReference type="ARBA" id="ARBA00022679"/>
    </source>
</evidence>
<dbReference type="Pfam" id="PF01513">
    <property type="entry name" value="NAD_kinase"/>
    <property type="match status" value="1"/>
</dbReference>
<dbReference type="Pfam" id="PF20143">
    <property type="entry name" value="NAD_kinase_C"/>
    <property type="match status" value="1"/>
</dbReference>
<keyword evidence="1" id="KW-0808">Transferase</keyword>
<dbReference type="InterPro" id="IPR016064">
    <property type="entry name" value="NAD/diacylglycerol_kinase_sf"/>
</dbReference>
<dbReference type="HAMAP" id="MF_00361">
    <property type="entry name" value="NAD_kinase"/>
    <property type="match status" value="1"/>
</dbReference>
<dbReference type="AlphaFoldDB" id="A0A6J7RP28"/>
<keyword evidence="3" id="KW-0521">NADP</keyword>
<dbReference type="Gene3D" id="3.40.50.10330">
    <property type="entry name" value="Probable inorganic polyphosphate/atp-NAD kinase, domain 1"/>
    <property type="match status" value="1"/>
</dbReference>
<dbReference type="GO" id="GO:0019674">
    <property type="term" value="P:NAD+ metabolic process"/>
    <property type="evidence" value="ECO:0007669"/>
    <property type="project" value="InterPro"/>
</dbReference>
<reference evidence="5" key="1">
    <citation type="submission" date="2020-05" db="EMBL/GenBank/DDBJ databases">
        <authorList>
            <person name="Chiriac C."/>
            <person name="Salcher M."/>
            <person name="Ghai R."/>
            <person name="Kavagutti S V."/>
        </authorList>
    </citation>
    <scope>NUCLEOTIDE SEQUENCE</scope>
</reference>
<sequence>MGMGLAQPPSFHLGSLLLVVNQERPDACEAALRIQAWGEAHQVSIVHAEDLTGEHSATPDLVVSLGGDGTVLRAVQILGGQNVPVLGVNFGTLGYLTSVEPVQLLEVLESLHAGVMPTDAHLENRMMLRIHVAQKDGGRHTLRALNEVVVEKVESGHTVRLEVAIDQSVFATYSADGLIVATPTGSTAYSLSARGPVLSPQHRAMVLTPVSPHMLFDRSLVLDPAEEVSITVRGHRDVTLSVDGLHFVALGPEDTVSVVSDAATACFLHIGQQRFHHILRQKFGLGDD</sequence>
<dbReference type="SUPFAM" id="SSF111331">
    <property type="entry name" value="NAD kinase/diacylglycerol kinase-like"/>
    <property type="match status" value="1"/>
</dbReference>
<dbReference type="InterPro" id="IPR002504">
    <property type="entry name" value="NADK"/>
</dbReference>
<name>A0A6J7RP28_9ZZZZ</name>
<gene>
    <name evidence="5" type="ORF">UFOPK4098_01491</name>
    <name evidence="6" type="ORF">UFOPK4347_00328</name>
</gene>
<dbReference type="Gene3D" id="2.60.200.30">
    <property type="entry name" value="Probable inorganic polyphosphate/atp-NAD kinase, domain 2"/>
    <property type="match status" value="1"/>
</dbReference>
<accession>A0A6J7RP28</accession>
<evidence type="ECO:0000256" key="4">
    <source>
        <dbReference type="ARBA" id="ARBA00023027"/>
    </source>
</evidence>
<dbReference type="InterPro" id="IPR017437">
    <property type="entry name" value="ATP-NAD_kinase_PpnK-typ_C"/>
</dbReference>
<evidence type="ECO:0000313" key="6">
    <source>
        <dbReference type="EMBL" id="CAB5060927.1"/>
    </source>
</evidence>
<dbReference type="PANTHER" id="PTHR20275">
    <property type="entry name" value="NAD KINASE"/>
    <property type="match status" value="1"/>
</dbReference>
<organism evidence="5">
    <name type="scientific">freshwater metagenome</name>
    <dbReference type="NCBI Taxonomy" id="449393"/>
    <lineage>
        <taxon>unclassified sequences</taxon>
        <taxon>metagenomes</taxon>
        <taxon>ecological metagenomes</taxon>
    </lineage>
</organism>
<evidence type="ECO:0000313" key="5">
    <source>
        <dbReference type="EMBL" id="CAB5030432.1"/>
    </source>
</evidence>
<proteinExistence type="inferred from homology"/>
<keyword evidence="2" id="KW-0418">Kinase</keyword>